<comment type="caution">
    <text evidence="1">The sequence shown here is derived from an EMBL/GenBank/DDBJ whole genome shotgun (WGS) entry which is preliminary data.</text>
</comment>
<gene>
    <name evidence="1" type="ORF">O6H91_02G001300</name>
</gene>
<name>A0ACC2EBT4_DIPCM</name>
<keyword evidence="2" id="KW-1185">Reference proteome</keyword>
<protein>
    <submittedName>
        <fullName evidence="1">Uncharacterized protein</fullName>
    </submittedName>
</protein>
<proteinExistence type="predicted"/>
<accession>A0ACC2EBT4</accession>
<organism evidence="1 2">
    <name type="scientific">Diphasiastrum complanatum</name>
    <name type="common">Issler's clubmoss</name>
    <name type="synonym">Lycopodium complanatum</name>
    <dbReference type="NCBI Taxonomy" id="34168"/>
    <lineage>
        <taxon>Eukaryota</taxon>
        <taxon>Viridiplantae</taxon>
        <taxon>Streptophyta</taxon>
        <taxon>Embryophyta</taxon>
        <taxon>Tracheophyta</taxon>
        <taxon>Lycopodiopsida</taxon>
        <taxon>Lycopodiales</taxon>
        <taxon>Lycopodiaceae</taxon>
        <taxon>Lycopodioideae</taxon>
        <taxon>Diphasiastrum</taxon>
    </lineage>
</organism>
<evidence type="ECO:0000313" key="1">
    <source>
        <dbReference type="EMBL" id="KAJ7564089.1"/>
    </source>
</evidence>
<evidence type="ECO:0000313" key="2">
    <source>
        <dbReference type="Proteomes" id="UP001162992"/>
    </source>
</evidence>
<reference evidence="2" key="1">
    <citation type="journal article" date="2024" name="Proc. Natl. Acad. Sci. U.S.A.">
        <title>Extraordinary preservation of gene collinearity over three hundred million years revealed in homosporous lycophytes.</title>
        <authorList>
            <person name="Li C."/>
            <person name="Wickell D."/>
            <person name="Kuo L.Y."/>
            <person name="Chen X."/>
            <person name="Nie B."/>
            <person name="Liao X."/>
            <person name="Peng D."/>
            <person name="Ji J."/>
            <person name="Jenkins J."/>
            <person name="Williams M."/>
            <person name="Shu S."/>
            <person name="Plott C."/>
            <person name="Barry K."/>
            <person name="Rajasekar S."/>
            <person name="Grimwood J."/>
            <person name="Han X."/>
            <person name="Sun S."/>
            <person name="Hou Z."/>
            <person name="He W."/>
            <person name="Dai G."/>
            <person name="Sun C."/>
            <person name="Schmutz J."/>
            <person name="Leebens-Mack J.H."/>
            <person name="Li F.W."/>
            <person name="Wang L."/>
        </authorList>
    </citation>
    <scope>NUCLEOTIDE SEQUENCE [LARGE SCALE GENOMIC DNA]</scope>
    <source>
        <strain evidence="2">cv. PW_Plant_1</strain>
    </source>
</reference>
<dbReference type="EMBL" id="CM055093">
    <property type="protein sequence ID" value="KAJ7564089.1"/>
    <property type="molecule type" value="Genomic_DNA"/>
</dbReference>
<sequence>MAIVAPSLPSASADSFTITNRSQHPITTTCSSKDDHLGTHDLIIGEERAWHFNGSPSTKFWCNFYKSDGKYLDQVVWSLSFNYVFHSSTIDLIWELKEAGIFLENGSKENLFRGWSDVGFSPNH</sequence>
<dbReference type="Proteomes" id="UP001162992">
    <property type="component" value="Chromosome 2"/>
</dbReference>